<reference evidence="2" key="1">
    <citation type="submission" date="2020-11" db="EMBL/GenBank/DDBJ databases">
        <authorList>
            <person name="Tran Van P."/>
        </authorList>
    </citation>
    <scope>NUCLEOTIDE SEQUENCE</scope>
</reference>
<evidence type="ECO:0000313" key="2">
    <source>
        <dbReference type="EMBL" id="CAD7602122.1"/>
    </source>
</evidence>
<gene>
    <name evidence="2" type="ORF">TGEB3V08_LOCUS8210</name>
</gene>
<organism evidence="2">
    <name type="scientific">Timema genevievae</name>
    <name type="common">Walking stick</name>
    <dbReference type="NCBI Taxonomy" id="629358"/>
    <lineage>
        <taxon>Eukaryota</taxon>
        <taxon>Metazoa</taxon>
        <taxon>Ecdysozoa</taxon>
        <taxon>Arthropoda</taxon>
        <taxon>Hexapoda</taxon>
        <taxon>Insecta</taxon>
        <taxon>Pterygota</taxon>
        <taxon>Neoptera</taxon>
        <taxon>Polyneoptera</taxon>
        <taxon>Phasmatodea</taxon>
        <taxon>Timematodea</taxon>
        <taxon>Timematoidea</taxon>
        <taxon>Timematidae</taxon>
        <taxon>Timema</taxon>
    </lineage>
</organism>
<name>A0A7R9PPY5_TIMGE</name>
<accession>A0A7R9PPY5</accession>
<feature type="region of interest" description="Disordered" evidence="1">
    <location>
        <begin position="23"/>
        <end position="78"/>
    </location>
</feature>
<protein>
    <submittedName>
        <fullName evidence="2">Uncharacterized protein</fullName>
    </submittedName>
</protein>
<dbReference type="EMBL" id="OE843054">
    <property type="protein sequence ID" value="CAD7602122.1"/>
    <property type="molecule type" value="Genomic_DNA"/>
</dbReference>
<dbReference type="AlphaFoldDB" id="A0A7R9PPY5"/>
<evidence type="ECO:0000256" key="1">
    <source>
        <dbReference type="SAM" id="MobiDB-lite"/>
    </source>
</evidence>
<sequence>MLRPALVAADLLRYPRVGLDCRRRGDRGSIPAGKSQKVCGLDSTGRRSLGTPGLKHHARVRQNFQSQEDRGSNPGGVN</sequence>
<proteinExistence type="predicted"/>